<sequence length="214" mass="23996">MLCTSDLTPSPRFLPTTSNPHSIHNELDPRLYSQHVRFSLSLGIAQTLVEKILFGTDRFTNLKNKDSKYVDEGVQSMFQPNHESTQRDRWVGCEGGWPAGRVHKRADRLLCDAYHDLRIAVTVQEGVPVVGGKRKAQQHVGCRAAKVDEQKEALTARSGTGGGKELCRGRCIGHACVIGCGQTMDRLGYRQHTRCYRRILKCYQPRTGSKACER</sequence>
<dbReference type="RefSeq" id="XP_041192018.1">
    <property type="nucleotide sequence ID" value="XM_041342971.1"/>
</dbReference>
<feature type="region of interest" description="Disordered" evidence="1">
    <location>
        <begin position="1"/>
        <end position="21"/>
    </location>
</feature>
<dbReference type="AlphaFoldDB" id="A0A9P7E8T4"/>
<keyword evidence="3" id="KW-1185">Reference proteome</keyword>
<evidence type="ECO:0000256" key="1">
    <source>
        <dbReference type="SAM" id="MobiDB-lite"/>
    </source>
</evidence>
<evidence type="ECO:0000313" key="2">
    <source>
        <dbReference type="EMBL" id="KAG1814682.1"/>
    </source>
</evidence>
<comment type="caution">
    <text evidence="2">The sequence shown here is derived from an EMBL/GenBank/DDBJ whole genome shotgun (WGS) entry which is preliminary data.</text>
</comment>
<gene>
    <name evidence="2" type="ORF">BJ212DRAFT_346761</name>
</gene>
<proteinExistence type="predicted"/>
<dbReference type="Proteomes" id="UP000807769">
    <property type="component" value="Unassembled WGS sequence"/>
</dbReference>
<dbReference type="GeneID" id="64636987"/>
<name>A0A9P7E8T4_9AGAM</name>
<organism evidence="2 3">
    <name type="scientific">Suillus subaureus</name>
    <dbReference type="NCBI Taxonomy" id="48587"/>
    <lineage>
        <taxon>Eukaryota</taxon>
        <taxon>Fungi</taxon>
        <taxon>Dikarya</taxon>
        <taxon>Basidiomycota</taxon>
        <taxon>Agaricomycotina</taxon>
        <taxon>Agaricomycetes</taxon>
        <taxon>Agaricomycetidae</taxon>
        <taxon>Boletales</taxon>
        <taxon>Suillineae</taxon>
        <taxon>Suillaceae</taxon>
        <taxon>Suillus</taxon>
    </lineage>
</organism>
<accession>A0A9P7E8T4</accession>
<protein>
    <submittedName>
        <fullName evidence="2">Uncharacterized protein</fullName>
    </submittedName>
</protein>
<dbReference type="EMBL" id="JABBWG010000020">
    <property type="protein sequence ID" value="KAG1814682.1"/>
    <property type="molecule type" value="Genomic_DNA"/>
</dbReference>
<evidence type="ECO:0000313" key="3">
    <source>
        <dbReference type="Proteomes" id="UP000807769"/>
    </source>
</evidence>
<reference evidence="2" key="1">
    <citation type="journal article" date="2020" name="New Phytol.">
        <title>Comparative genomics reveals dynamic genome evolution in host specialist ectomycorrhizal fungi.</title>
        <authorList>
            <person name="Lofgren L.A."/>
            <person name="Nguyen N.H."/>
            <person name="Vilgalys R."/>
            <person name="Ruytinx J."/>
            <person name="Liao H.L."/>
            <person name="Branco S."/>
            <person name="Kuo A."/>
            <person name="LaButti K."/>
            <person name="Lipzen A."/>
            <person name="Andreopoulos W."/>
            <person name="Pangilinan J."/>
            <person name="Riley R."/>
            <person name="Hundley H."/>
            <person name="Na H."/>
            <person name="Barry K."/>
            <person name="Grigoriev I.V."/>
            <person name="Stajich J.E."/>
            <person name="Kennedy P.G."/>
        </authorList>
    </citation>
    <scope>NUCLEOTIDE SEQUENCE</scope>
    <source>
        <strain evidence="2">MN1</strain>
    </source>
</reference>